<reference evidence="1" key="1">
    <citation type="submission" date="2021-01" db="EMBL/GenBank/DDBJ databases">
        <authorList>
            <consortium name="Genoscope - CEA"/>
            <person name="William W."/>
        </authorList>
    </citation>
    <scope>NUCLEOTIDE SEQUENCE</scope>
</reference>
<evidence type="ECO:0000313" key="2">
    <source>
        <dbReference type="Proteomes" id="UP000692954"/>
    </source>
</evidence>
<accession>A0A8S1LXQ0</accession>
<protein>
    <submittedName>
        <fullName evidence="1">Uncharacterized protein</fullName>
    </submittedName>
</protein>
<gene>
    <name evidence="1" type="ORF">PSON_ATCC_30995.1.T0270314</name>
</gene>
<proteinExistence type="predicted"/>
<dbReference type="AlphaFoldDB" id="A0A8S1LXQ0"/>
<name>A0A8S1LXQ0_9CILI</name>
<comment type="caution">
    <text evidence="1">The sequence shown here is derived from an EMBL/GenBank/DDBJ whole genome shotgun (WGS) entry which is preliminary data.</text>
</comment>
<organism evidence="1 2">
    <name type="scientific">Paramecium sonneborni</name>
    <dbReference type="NCBI Taxonomy" id="65129"/>
    <lineage>
        <taxon>Eukaryota</taxon>
        <taxon>Sar</taxon>
        <taxon>Alveolata</taxon>
        <taxon>Ciliophora</taxon>
        <taxon>Intramacronucleata</taxon>
        <taxon>Oligohymenophorea</taxon>
        <taxon>Peniculida</taxon>
        <taxon>Parameciidae</taxon>
        <taxon>Paramecium</taxon>
    </lineage>
</organism>
<dbReference type="EMBL" id="CAJJDN010000027">
    <property type="protein sequence ID" value="CAD8071072.1"/>
    <property type="molecule type" value="Genomic_DNA"/>
</dbReference>
<sequence length="72" mass="8389">MLYTNSLQEHSFANKMNKIHTLETSDMRLPQITAGKLSQDVSIKDLLQQQKLTEKIRLLSFGMYQPAFIYKL</sequence>
<evidence type="ECO:0000313" key="1">
    <source>
        <dbReference type="EMBL" id="CAD8071072.1"/>
    </source>
</evidence>
<dbReference type="Proteomes" id="UP000692954">
    <property type="component" value="Unassembled WGS sequence"/>
</dbReference>
<keyword evidence="2" id="KW-1185">Reference proteome</keyword>